<dbReference type="RefSeq" id="WP_258498203.1">
    <property type="nucleotide sequence ID" value="NZ_JANSKA010000001.1"/>
</dbReference>
<protein>
    <submittedName>
        <fullName evidence="1">Uncharacterized protein</fullName>
    </submittedName>
</protein>
<sequence>MSARRREPERLEEFVFESTTMVLAAGLEMTKHSVTSAPGEFVREKGPLGIGSTWRCQVFEELVGRINTKEMGALALGAGLDPKALPDRIPCTVTYSNAGGFPSCTVRIVTGEDATA</sequence>
<reference evidence="1 2" key="1">
    <citation type="submission" date="2022-08" db="EMBL/GenBank/DDBJ databases">
        <title>Tractidigestivibacter montrealensis type strain KD21.</title>
        <authorList>
            <person name="Diop K."/>
            <person name="Richard C."/>
            <person name="Routy B."/>
        </authorList>
    </citation>
    <scope>NUCLEOTIDE SEQUENCE [LARGE SCALE GENOMIC DNA]</scope>
    <source>
        <strain evidence="1 2">KD21</strain>
    </source>
</reference>
<gene>
    <name evidence="1" type="ORF">NVS32_00245</name>
</gene>
<evidence type="ECO:0000313" key="1">
    <source>
        <dbReference type="EMBL" id="MCR9035389.1"/>
    </source>
</evidence>
<dbReference type="Proteomes" id="UP001204320">
    <property type="component" value="Unassembled WGS sequence"/>
</dbReference>
<comment type="caution">
    <text evidence="1">The sequence shown here is derived from an EMBL/GenBank/DDBJ whole genome shotgun (WGS) entry which is preliminary data.</text>
</comment>
<accession>A0ABT1Z5A2</accession>
<dbReference type="EMBL" id="JANSKA010000001">
    <property type="protein sequence ID" value="MCR9035389.1"/>
    <property type="molecule type" value="Genomic_DNA"/>
</dbReference>
<proteinExistence type="predicted"/>
<name>A0ABT1Z5A2_9ACTN</name>
<evidence type="ECO:0000313" key="2">
    <source>
        <dbReference type="Proteomes" id="UP001204320"/>
    </source>
</evidence>
<organism evidence="1 2">
    <name type="scientific">Tractidigestivibacter montrealensis</name>
    <dbReference type="NCBI Taxonomy" id="2972466"/>
    <lineage>
        <taxon>Bacteria</taxon>
        <taxon>Bacillati</taxon>
        <taxon>Actinomycetota</taxon>
        <taxon>Coriobacteriia</taxon>
        <taxon>Coriobacteriales</taxon>
        <taxon>Atopobiaceae</taxon>
        <taxon>Tractidigestivibacter</taxon>
    </lineage>
</organism>
<keyword evidence="2" id="KW-1185">Reference proteome</keyword>